<dbReference type="PANTHER" id="PTHR15367">
    <property type="entry name" value="DNA-DIRECTED RNA POLYMERASE III"/>
    <property type="match status" value="1"/>
</dbReference>
<dbReference type="InterPro" id="IPR024661">
    <property type="entry name" value="RNA_pol_III_Rpc31"/>
</dbReference>
<dbReference type="Pfam" id="PF11705">
    <property type="entry name" value="RNA_pol_3_Rpc31"/>
    <property type="match status" value="1"/>
</dbReference>
<dbReference type="KEGG" id="asn:112547879"/>
<keyword evidence="3" id="KW-0539">Nucleus</keyword>
<dbReference type="STRING" id="38654.A0A3Q0GKK8"/>
<evidence type="ECO:0000256" key="2">
    <source>
        <dbReference type="ARBA" id="ARBA00008352"/>
    </source>
</evidence>
<evidence type="ECO:0000313" key="5">
    <source>
        <dbReference type="RefSeq" id="XP_025060246.1"/>
    </source>
</evidence>
<keyword evidence="4" id="KW-1185">Reference proteome</keyword>
<accession>A0A3Q0GKK8</accession>
<sequence>MISTVIIHLNNANNFTQSTDCKPVPLKTGEDEEYMLALKQELRGTMKKMPYFMPVEEEHEAIEKYSQKYQQLSKERMAWTPDWRRLPREIKPRKKIKKALSGRIVNQILQQQLELVLVVLKEN</sequence>
<comment type="subcellular location">
    <subcellularLocation>
        <location evidence="1">Nucleus</location>
    </subcellularLocation>
</comment>
<dbReference type="RefSeq" id="XP_025060246.1">
    <property type="nucleotide sequence ID" value="XM_025204461.1"/>
</dbReference>
<dbReference type="Proteomes" id="UP000189705">
    <property type="component" value="Unplaced"/>
</dbReference>
<gene>
    <name evidence="5" type="primary">LOC112547879</name>
</gene>
<protein>
    <submittedName>
        <fullName evidence="5">DNA-directed RNA polymerase III subunit RPC7-like</fullName>
    </submittedName>
</protein>
<evidence type="ECO:0000313" key="4">
    <source>
        <dbReference type="Proteomes" id="UP000189705"/>
    </source>
</evidence>
<comment type="similarity">
    <text evidence="2">Belongs to the eukaryotic RPC7 RNA polymerase subunit family.</text>
</comment>
<dbReference type="GO" id="GO:0006383">
    <property type="term" value="P:transcription by RNA polymerase III"/>
    <property type="evidence" value="ECO:0007669"/>
    <property type="project" value="InterPro"/>
</dbReference>
<dbReference type="GeneID" id="112547879"/>
<dbReference type="AlphaFoldDB" id="A0A3Q0GKK8"/>
<organism evidence="4 5">
    <name type="scientific">Alligator sinensis</name>
    <name type="common">Chinese alligator</name>
    <dbReference type="NCBI Taxonomy" id="38654"/>
    <lineage>
        <taxon>Eukaryota</taxon>
        <taxon>Metazoa</taxon>
        <taxon>Chordata</taxon>
        <taxon>Craniata</taxon>
        <taxon>Vertebrata</taxon>
        <taxon>Euteleostomi</taxon>
        <taxon>Archelosauria</taxon>
        <taxon>Archosauria</taxon>
        <taxon>Crocodylia</taxon>
        <taxon>Alligatoridae</taxon>
        <taxon>Alligatorinae</taxon>
        <taxon>Alligator</taxon>
    </lineage>
</organism>
<dbReference type="PANTHER" id="PTHR15367:SF3">
    <property type="entry name" value="DNA-DIRECTED RNA POLYMERASE III SUBUNIT RPC7"/>
    <property type="match status" value="1"/>
</dbReference>
<reference evidence="5" key="1">
    <citation type="submission" date="2025-08" db="UniProtKB">
        <authorList>
            <consortium name="RefSeq"/>
        </authorList>
    </citation>
    <scope>IDENTIFICATION</scope>
</reference>
<evidence type="ECO:0000256" key="1">
    <source>
        <dbReference type="ARBA" id="ARBA00004123"/>
    </source>
</evidence>
<evidence type="ECO:0000256" key="3">
    <source>
        <dbReference type="ARBA" id="ARBA00023242"/>
    </source>
</evidence>
<name>A0A3Q0GKK8_ALLSI</name>
<dbReference type="InParanoid" id="A0A3Q0GKK8"/>
<dbReference type="GO" id="GO:0005666">
    <property type="term" value="C:RNA polymerase III complex"/>
    <property type="evidence" value="ECO:0007669"/>
    <property type="project" value="TreeGrafter"/>
</dbReference>
<proteinExistence type="inferred from homology"/>